<dbReference type="AlphaFoldDB" id="A0A0Q9X4G8"/>
<protein>
    <submittedName>
        <fullName evidence="2">Uncharacterized protein</fullName>
    </submittedName>
</protein>
<evidence type="ECO:0000313" key="3">
    <source>
        <dbReference type="Proteomes" id="UP000009192"/>
    </source>
</evidence>
<dbReference type="InParanoid" id="A0A0Q9X4G8"/>
<feature type="chain" id="PRO_5006387499" evidence="1">
    <location>
        <begin position="22"/>
        <end position="102"/>
    </location>
</feature>
<dbReference type="KEGG" id="dmo:Dmoj_GI26596"/>
<dbReference type="Proteomes" id="UP000009192">
    <property type="component" value="Unassembled WGS sequence"/>
</dbReference>
<accession>A0A0Q9X4G8</accession>
<dbReference type="EMBL" id="CH933807">
    <property type="protein sequence ID" value="KRG02966.1"/>
    <property type="molecule type" value="Genomic_DNA"/>
</dbReference>
<proteinExistence type="predicted"/>
<name>A0A0Q9X4G8_DROMO</name>
<evidence type="ECO:0000313" key="2">
    <source>
        <dbReference type="EMBL" id="KRG02966.1"/>
    </source>
</evidence>
<keyword evidence="1" id="KW-0732">Signal</keyword>
<reference evidence="2 3" key="1">
    <citation type="journal article" date="2007" name="Nature">
        <title>Evolution of genes and genomes on the Drosophila phylogeny.</title>
        <authorList>
            <consortium name="Drosophila 12 Genomes Consortium"/>
            <person name="Clark A.G."/>
            <person name="Eisen M.B."/>
            <person name="Smith D.R."/>
            <person name="Bergman C.M."/>
            <person name="Oliver B."/>
            <person name="Markow T.A."/>
            <person name="Kaufman T.C."/>
            <person name="Kellis M."/>
            <person name="Gelbart W."/>
            <person name="Iyer V.N."/>
            <person name="Pollard D.A."/>
            <person name="Sackton T.B."/>
            <person name="Larracuente A.M."/>
            <person name="Singh N.D."/>
            <person name="Abad J.P."/>
            <person name="Abt D.N."/>
            <person name="Adryan B."/>
            <person name="Aguade M."/>
            <person name="Akashi H."/>
            <person name="Anderson W.W."/>
            <person name="Aquadro C.F."/>
            <person name="Ardell D.H."/>
            <person name="Arguello R."/>
            <person name="Artieri C.G."/>
            <person name="Barbash D.A."/>
            <person name="Barker D."/>
            <person name="Barsanti P."/>
            <person name="Batterham P."/>
            <person name="Batzoglou S."/>
            <person name="Begun D."/>
            <person name="Bhutkar A."/>
            <person name="Blanco E."/>
            <person name="Bosak S.A."/>
            <person name="Bradley R.K."/>
            <person name="Brand A.D."/>
            <person name="Brent M.R."/>
            <person name="Brooks A.N."/>
            <person name="Brown R.H."/>
            <person name="Butlin R.K."/>
            <person name="Caggese C."/>
            <person name="Calvi B.R."/>
            <person name="Bernardo de Carvalho A."/>
            <person name="Caspi A."/>
            <person name="Castrezana S."/>
            <person name="Celniker S.E."/>
            <person name="Chang J.L."/>
            <person name="Chapple C."/>
            <person name="Chatterji S."/>
            <person name="Chinwalla A."/>
            <person name="Civetta A."/>
            <person name="Clifton S.W."/>
            <person name="Comeron J.M."/>
            <person name="Costello J.C."/>
            <person name="Coyne J.A."/>
            <person name="Daub J."/>
            <person name="David R.G."/>
            <person name="Delcher A.L."/>
            <person name="Delehaunty K."/>
            <person name="Do C.B."/>
            <person name="Ebling H."/>
            <person name="Edwards K."/>
            <person name="Eickbush T."/>
            <person name="Evans J.D."/>
            <person name="Filipski A."/>
            <person name="Findeiss S."/>
            <person name="Freyhult E."/>
            <person name="Fulton L."/>
            <person name="Fulton R."/>
            <person name="Garcia A.C."/>
            <person name="Gardiner A."/>
            <person name="Garfield D.A."/>
            <person name="Garvin B.E."/>
            <person name="Gibson G."/>
            <person name="Gilbert D."/>
            <person name="Gnerre S."/>
            <person name="Godfrey J."/>
            <person name="Good R."/>
            <person name="Gotea V."/>
            <person name="Gravely B."/>
            <person name="Greenberg A.J."/>
            <person name="Griffiths-Jones S."/>
            <person name="Gross S."/>
            <person name="Guigo R."/>
            <person name="Gustafson E.A."/>
            <person name="Haerty W."/>
            <person name="Hahn M.W."/>
            <person name="Halligan D.L."/>
            <person name="Halpern A.L."/>
            <person name="Halter G.M."/>
            <person name="Han M.V."/>
            <person name="Heger A."/>
            <person name="Hillier L."/>
            <person name="Hinrichs A.S."/>
            <person name="Holmes I."/>
            <person name="Hoskins R.A."/>
            <person name="Hubisz M.J."/>
            <person name="Hultmark D."/>
            <person name="Huntley M.A."/>
            <person name="Jaffe D.B."/>
            <person name="Jagadeeshan S."/>
            <person name="Jeck W.R."/>
            <person name="Johnson J."/>
            <person name="Jones C.D."/>
            <person name="Jordan W.C."/>
            <person name="Karpen G.H."/>
            <person name="Kataoka E."/>
            <person name="Keightley P.D."/>
            <person name="Kheradpour P."/>
            <person name="Kirkness E.F."/>
            <person name="Koerich L.B."/>
            <person name="Kristiansen K."/>
            <person name="Kudrna D."/>
            <person name="Kulathinal R.J."/>
            <person name="Kumar S."/>
            <person name="Kwok R."/>
            <person name="Lander E."/>
            <person name="Langley C.H."/>
            <person name="Lapoint R."/>
            <person name="Lazzaro B.P."/>
            <person name="Lee S.J."/>
            <person name="Levesque L."/>
            <person name="Li R."/>
            <person name="Lin C.F."/>
            <person name="Lin M.F."/>
            <person name="Lindblad-Toh K."/>
            <person name="Llopart A."/>
            <person name="Long M."/>
            <person name="Low L."/>
            <person name="Lozovsky E."/>
            <person name="Lu J."/>
            <person name="Luo M."/>
            <person name="Machado C.A."/>
            <person name="Makalowski W."/>
            <person name="Marzo M."/>
            <person name="Matsuda M."/>
            <person name="Matzkin L."/>
            <person name="McAllister B."/>
            <person name="McBride C.S."/>
            <person name="McKernan B."/>
            <person name="McKernan K."/>
            <person name="Mendez-Lago M."/>
            <person name="Minx P."/>
            <person name="Mollenhauer M.U."/>
            <person name="Montooth K."/>
            <person name="Mount S.M."/>
            <person name="Mu X."/>
            <person name="Myers E."/>
            <person name="Negre B."/>
            <person name="Newfeld S."/>
            <person name="Nielsen R."/>
            <person name="Noor M.A."/>
            <person name="O'Grady P."/>
            <person name="Pachter L."/>
            <person name="Papaceit M."/>
            <person name="Parisi M.J."/>
            <person name="Parisi M."/>
            <person name="Parts L."/>
            <person name="Pedersen J.S."/>
            <person name="Pesole G."/>
            <person name="Phillippy A.M."/>
            <person name="Ponting C.P."/>
            <person name="Pop M."/>
            <person name="Porcelli D."/>
            <person name="Powell J.R."/>
            <person name="Prohaska S."/>
            <person name="Pruitt K."/>
            <person name="Puig M."/>
            <person name="Quesneville H."/>
            <person name="Ram K.R."/>
            <person name="Rand D."/>
            <person name="Rasmussen M.D."/>
            <person name="Reed L.K."/>
            <person name="Reenan R."/>
            <person name="Reily A."/>
            <person name="Remington K.A."/>
            <person name="Rieger T.T."/>
            <person name="Ritchie M.G."/>
            <person name="Robin C."/>
            <person name="Rogers Y.H."/>
            <person name="Rohde C."/>
            <person name="Rozas J."/>
            <person name="Rubenfield M.J."/>
            <person name="Ruiz A."/>
            <person name="Russo S."/>
            <person name="Salzberg S.L."/>
            <person name="Sanchez-Gracia A."/>
            <person name="Saranga D.J."/>
            <person name="Sato H."/>
            <person name="Schaeffer S.W."/>
            <person name="Schatz M.C."/>
            <person name="Schlenke T."/>
            <person name="Schwartz R."/>
            <person name="Segarra C."/>
            <person name="Singh R.S."/>
            <person name="Sirot L."/>
            <person name="Sirota M."/>
            <person name="Sisneros N.B."/>
            <person name="Smith C.D."/>
            <person name="Smith T.F."/>
            <person name="Spieth J."/>
            <person name="Stage D.E."/>
            <person name="Stark A."/>
            <person name="Stephan W."/>
            <person name="Strausberg R.L."/>
            <person name="Strempel S."/>
            <person name="Sturgill D."/>
            <person name="Sutton G."/>
            <person name="Sutton G.G."/>
            <person name="Tao W."/>
            <person name="Teichmann S."/>
            <person name="Tobari Y.N."/>
            <person name="Tomimura Y."/>
            <person name="Tsolas J.M."/>
            <person name="Valente V.L."/>
            <person name="Venter E."/>
            <person name="Venter J.C."/>
            <person name="Vicario S."/>
            <person name="Vieira F.G."/>
            <person name="Vilella A.J."/>
            <person name="Villasante A."/>
            <person name="Walenz B."/>
            <person name="Wang J."/>
            <person name="Wasserman M."/>
            <person name="Watts T."/>
            <person name="Wilson D."/>
            <person name="Wilson R.K."/>
            <person name="Wing R.A."/>
            <person name="Wolfner M.F."/>
            <person name="Wong A."/>
            <person name="Wong G.K."/>
            <person name="Wu C.I."/>
            <person name="Wu G."/>
            <person name="Yamamoto D."/>
            <person name="Yang H.P."/>
            <person name="Yang S.P."/>
            <person name="Yorke J.A."/>
            <person name="Yoshida K."/>
            <person name="Zdobnov E."/>
            <person name="Zhang P."/>
            <person name="Zhang Y."/>
            <person name="Zimin A.V."/>
            <person name="Baldwin J."/>
            <person name="Abdouelleil A."/>
            <person name="Abdulkadir J."/>
            <person name="Abebe A."/>
            <person name="Abera B."/>
            <person name="Abreu J."/>
            <person name="Acer S.C."/>
            <person name="Aftuck L."/>
            <person name="Alexander A."/>
            <person name="An P."/>
            <person name="Anderson E."/>
            <person name="Anderson S."/>
            <person name="Arachi H."/>
            <person name="Azer M."/>
            <person name="Bachantsang P."/>
            <person name="Barry A."/>
            <person name="Bayul T."/>
            <person name="Berlin A."/>
            <person name="Bessette D."/>
            <person name="Bloom T."/>
            <person name="Blye J."/>
            <person name="Boguslavskiy L."/>
            <person name="Bonnet C."/>
            <person name="Boukhgalter B."/>
            <person name="Bourzgui I."/>
            <person name="Brown A."/>
            <person name="Cahill P."/>
            <person name="Channer S."/>
            <person name="Cheshatsang Y."/>
            <person name="Chuda L."/>
            <person name="Citroen M."/>
            <person name="Collymore A."/>
            <person name="Cooke P."/>
            <person name="Costello M."/>
            <person name="D'Aco K."/>
            <person name="Daza R."/>
            <person name="De Haan G."/>
            <person name="DeGray S."/>
            <person name="DeMaso C."/>
            <person name="Dhargay N."/>
            <person name="Dooley K."/>
            <person name="Dooley E."/>
            <person name="Doricent M."/>
            <person name="Dorje P."/>
            <person name="Dorjee K."/>
            <person name="Dupes A."/>
            <person name="Elong R."/>
            <person name="Falk J."/>
            <person name="Farina A."/>
            <person name="Faro S."/>
            <person name="Ferguson D."/>
            <person name="Fisher S."/>
            <person name="Foley C.D."/>
            <person name="Franke A."/>
            <person name="Friedrich D."/>
            <person name="Gadbois L."/>
            <person name="Gearin G."/>
            <person name="Gearin C.R."/>
            <person name="Giannoukos G."/>
            <person name="Goode T."/>
            <person name="Graham J."/>
            <person name="Grandbois E."/>
            <person name="Grewal S."/>
            <person name="Gyaltsen K."/>
            <person name="Hafez N."/>
            <person name="Hagos B."/>
            <person name="Hall J."/>
            <person name="Henson C."/>
            <person name="Hollinger A."/>
            <person name="Honan T."/>
            <person name="Huard M.D."/>
            <person name="Hughes L."/>
            <person name="Hurhula B."/>
            <person name="Husby M.E."/>
            <person name="Kamat A."/>
            <person name="Kanga B."/>
            <person name="Kashin S."/>
            <person name="Khazanovich D."/>
            <person name="Kisner P."/>
            <person name="Lance K."/>
            <person name="Lara M."/>
            <person name="Lee W."/>
            <person name="Lennon N."/>
            <person name="Letendre F."/>
            <person name="LeVine R."/>
            <person name="Lipovsky A."/>
            <person name="Liu X."/>
            <person name="Liu J."/>
            <person name="Liu S."/>
            <person name="Lokyitsang T."/>
            <person name="Lokyitsang Y."/>
            <person name="Lubonja R."/>
            <person name="Lui A."/>
            <person name="MacDonald P."/>
            <person name="Magnisalis V."/>
            <person name="Maru K."/>
            <person name="Matthews C."/>
            <person name="McCusker W."/>
            <person name="McDonough S."/>
            <person name="Mehta T."/>
            <person name="Meldrim J."/>
            <person name="Meneus L."/>
            <person name="Mihai O."/>
            <person name="Mihalev A."/>
            <person name="Mihova T."/>
            <person name="Mittelman R."/>
            <person name="Mlenga V."/>
            <person name="Montmayeur A."/>
            <person name="Mulrain L."/>
            <person name="Navidi A."/>
            <person name="Naylor J."/>
            <person name="Negash T."/>
            <person name="Nguyen T."/>
            <person name="Nguyen N."/>
            <person name="Nicol R."/>
            <person name="Norbu C."/>
            <person name="Norbu N."/>
            <person name="Novod N."/>
            <person name="O'Neill B."/>
            <person name="Osman S."/>
            <person name="Markiewicz E."/>
            <person name="Oyono O.L."/>
            <person name="Patti C."/>
            <person name="Phunkhang P."/>
            <person name="Pierre F."/>
            <person name="Priest M."/>
            <person name="Raghuraman S."/>
            <person name="Rege F."/>
            <person name="Reyes R."/>
            <person name="Rise C."/>
            <person name="Rogov P."/>
            <person name="Ross K."/>
            <person name="Ryan E."/>
            <person name="Settipalli S."/>
            <person name="Shea T."/>
            <person name="Sherpa N."/>
            <person name="Shi L."/>
            <person name="Shih D."/>
            <person name="Sparrow T."/>
            <person name="Spaulding J."/>
            <person name="Stalker J."/>
            <person name="Stange-Thomann N."/>
            <person name="Stavropoulos S."/>
            <person name="Stone C."/>
            <person name="Strader C."/>
            <person name="Tesfaye S."/>
            <person name="Thomson T."/>
            <person name="Thoulutsang Y."/>
            <person name="Thoulutsang D."/>
            <person name="Topham K."/>
            <person name="Topping I."/>
            <person name="Tsamla T."/>
            <person name="Vassiliev H."/>
            <person name="Vo A."/>
            <person name="Wangchuk T."/>
            <person name="Wangdi T."/>
            <person name="Weiand M."/>
            <person name="Wilkinson J."/>
            <person name="Wilson A."/>
            <person name="Yadav S."/>
            <person name="Young G."/>
            <person name="Yu Q."/>
            <person name="Zembek L."/>
            <person name="Zhong D."/>
            <person name="Zimmer A."/>
            <person name="Zwirko Z."/>
            <person name="Jaffe D.B."/>
            <person name="Alvarez P."/>
            <person name="Brockman W."/>
            <person name="Butler J."/>
            <person name="Chin C."/>
            <person name="Gnerre S."/>
            <person name="Grabherr M."/>
            <person name="Kleber M."/>
            <person name="Mauceli E."/>
            <person name="MacCallum I."/>
        </authorList>
    </citation>
    <scope>NUCLEOTIDE SEQUENCE [LARGE SCALE GENOMIC DNA]</scope>
    <source>
        <strain evidence="3">Tucson 15081-1352.22</strain>
    </source>
</reference>
<dbReference type="OrthoDB" id="10482089at2759"/>
<organism evidence="2 3">
    <name type="scientific">Drosophila mojavensis</name>
    <name type="common">Fruit fly</name>
    <dbReference type="NCBI Taxonomy" id="7230"/>
    <lineage>
        <taxon>Eukaryota</taxon>
        <taxon>Metazoa</taxon>
        <taxon>Ecdysozoa</taxon>
        <taxon>Arthropoda</taxon>
        <taxon>Hexapoda</taxon>
        <taxon>Insecta</taxon>
        <taxon>Pterygota</taxon>
        <taxon>Neoptera</taxon>
        <taxon>Endopterygota</taxon>
        <taxon>Diptera</taxon>
        <taxon>Brachycera</taxon>
        <taxon>Muscomorpha</taxon>
        <taxon>Ephydroidea</taxon>
        <taxon>Drosophilidae</taxon>
        <taxon>Drosophila</taxon>
    </lineage>
</organism>
<evidence type="ECO:0000256" key="1">
    <source>
        <dbReference type="SAM" id="SignalP"/>
    </source>
</evidence>
<feature type="signal peptide" evidence="1">
    <location>
        <begin position="1"/>
        <end position="21"/>
    </location>
</feature>
<gene>
    <name evidence="2" type="primary">Dmoj\GI26596</name>
    <name evidence="2" type="ORF">Dmoj_GI26596</name>
</gene>
<sequence length="102" mass="11564">MCKIWVLLLAILSAYIHMATSTEDPHLCIKNVEVPYTVTERVNLDNYGEFAIVVSLPWLKKSNWSHAKYAAMATSLLLYPERAANLCLHQLKTPNSAPQQHQ</sequence>
<keyword evidence="3" id="KW-1185">Reference proteome</keyword>